<protein>
    <recommendedName>
        <fullName evidence="7">Amine oxidase</fullName>
        <ecNumber evidence="7">1.4.3.-</ecNumber>
    </recommendedName>
</protein>
<dbReference type="PRINTS" id="PR00757">
    <property type="entry name" value="AMINEOXDASEF"/>
</dbReference>
<feature type="binding site" evidence="6">
    <location>
        <position position="347"/>
    </location>
    <ligand>
        <name>substrate</name>
    </ligand>
</feature>
<comment type="subcellular location">
    <subcellularLocation>
        <location evidence="2">Mitochondrion outer membrane</location>
        <topology evidence="2">Single-pass type IV membrane protein</topology>
        <orientation evidence="2">Cytoplasmic side</orientation>
    </subcellularLocation>
</comment>
<evidence type="ECO:0000313" key="9">
    <source>
        <dbReference type="EMBL" id="KAK7112510.1"/>
    </source>
</evidence>
<keyword evidence="7" id="KW-0812">Transmembrane</keyword>
<dbReference type="Gene3D" id="1.10.405.10">
    <property type="entry name" value="Guanine Nucleotide Dissociation Inhibitor, domain 1"/>
    <property type="match status" value="1"/>
</dbReference>
<dbReference type="GO" id="GO:0097621">
    <property type="term" value="F:monoamine oxidase activity"/>
    <property type="evidence" value="ECO:0007669"/>
    <property type="project" value="UniProtKB-EC"/>
</dbReference>
<evidence type="ECO:0000256" key="6">
    <source>
        <dbReference type="PIRSR" id="PIRSR601613-1"/>
    </source>
</evidence>
<evidence type="ECO:0000256" key="2">
    <source>
        <dbReference type="ARBA" id="ARBA00004362"/>
    </source>
</evidence>
<keyword evidence="7" id="KW-1133">Transmembrane helix</keyword>
<evidence type="ECO:0000256" key="5">
    <source>
        <dbReference type="ARBA" id="ARBA00048448"/>
    </source>
</evidence>
<dbReference type="PANTHER" id="PTHR43563:SF14">
    <property type="entry name" value="AMINE OXIDASE"/>
    <property type="match status" value="1"/>
</dbReference>
<feature type="binding site" evidence="6">
    <location>
        <begin position="37"/>
        <end position="38"/>
    </location>
    <ligand>
        <name>FAD</name>
        <dbReference type="ChEBI" id="CHEBI:57692"/>
    </ligand>
</feature>
<evidence type="ECO:0000313" key="10">
    <source>
        <dbReference type="Proteomes" id="UP001374579"/>
    </source>
</evidence>
<keyword evidence="7" id="KW-0274">FAD</keyword>
<keyword evidence="7" id="KW-0472">Membrane</keyword>
<evidence type="ECO:0000256" key="1">
    <source>
        <dbReference type="ARBA" id="ARBA00001974"/>
    </source>
</evidence>
<dbReference type="SUPFAM" id="SSF54373">
    <property type="entry name" value="FAD-linked reductases, C-terminal domain"/>
    <property type="match status" value="1"/>
</dbReference>
<keyword evidence="7" id="KW-0285">Flavoprotein</keyword>
<evidence type="ECO:0000256" key="3">
    <source>
        <dbReference type="ARBA" id="ARBA00005995"/>
    </source>
</evidence>
<dbReference type="Proteomes" id="UP001374579">
    <property type="component" value="Unassembled WGS sequence"/>
</dbReference>
<dbReference type="PANTHER" id="PTHR43563">
    <property type="entry name" value="AMINE OXIDASE"/>
    <property type="match status" value="1"/>
</dbReference>
<dbReference type="AlphaFoldDB" id="A0AAN9C0F3"/>
<comment type="cofactor">
    <cofactor evidence="1 7">
        <name>FAD</name>
        <dbReference type="ChEBI" id="CHEBI:57692"/>
    </cofactor>
</comment>
<dbReference type="Pfam" id="PF01593">
    <property type="entry name" value="Amino_oxidase"/>
    <property type="match status" value="1"/>
</dbReference>
<evidence type="ECO:0000256" key="4">
    <source>
        <dbReference type="ARBA" id="ARBA00023002"/>
    </source>
</evidence>
<feature type="binding site" evidence="6">
    <location>
        <position position="234"/>
    </location>
    <ligand>
        <name>FAD</name>
        <dbReference type="ChEBI" id="CHEBI:57692"/>
    </ligand>
</feature>
<dbReference type="InterPro" id="IPR036188">
    <property type="entry name" value="FAD/NAD-bd_sf"/>
</dbReference>
<keyword evidence="10" id="KW-1185">Reference proteome</keyword>
<evidence type="ECO:0000259" key="8">
    <source>
        <dbReference type="Pfam" id="PF01593"/>
    </source>
</evidence>
<organism evidence="9 10">
    <name type="scientific">Littorina saxatilis</name>
    <dbReference type="NCBI Taxonomy" id="31220"/>
    <lineage>
        <taxon>Eukaryota</taxon>
        <taxon>Metazoa</taxon>
        <taxon>Spiralia</taxon>
        <taxon>Lophotrochozoa</taxon>
        <taxon>Mollusca</taxon>
        <taxon>Gastropoda</taxon>
        <taxon>Caenogastropoda</taxon>
        <taxon>Littorinimorpha</taxon>
        <taxon>Littorinoidea</taxon>
        <taxon>Littorinidae</taxon>
        <taxon>Littorina</taxon>
    </lineage>
</organism>
<feature type="domain" description="Amine oxidase" evidence="8">
    <location>
        <begin position="15"/>
        <end position="451"/>
    </location>
</feature>
<evidence type="ECO:0000256" key="7">
    <source>
        <dbReference type="RuleBase" id="RU362067"/>
    </source>
</evidence>
<dbReference type="InterPro" id="IPR001613">
    <property type="entry name" value="Flavin_amine_oxidase"/>
</dbReference>
<dbReference type="GO" id="GO:0005741">
    <property type="term" value="C:mitochondrial outer membrane"/>
    <property type="evidence" value="ECO:0007669"/>
    <property type="project" value="UniProtKB-SubCell"/>
</dbReference>
<dbReference type="EMBL" id="JBAMIC010000002">
    <property type="protein sequence ID" value="KAK7112510.1"/>
    <property type="molecule type" value="Genomic_DNA"/>
</dbReference>
<dbReference type="Gene3D" id="3.90.660.10">
    <property type="match status" value="1"/>
</dbReference>
<feature type="transmembrane region" description="Helical" evidence="7">
    <location>
        <begin position="489"/>
        <end position="506"/>
    </location>
</feature>
<comment type="catalytic activity">
    <reaction evidence="5">
        <text>a secondary aliphatic amine + O2 + H2O = a primary amine + an aldehyde + H2O2</text>
        <dbReference type="Rhea" id="RHEA:26414"/>
        <dbReference type="ChEBI" id="CHEBI:15377"/>
        <dbReference type="ChEBI" id="CHEBI:15379"/>
        <dbReference type="ChEBI" id="CHEBI:16240"/>
        <dbReference type="ChEBI" id="CHEBI:17478"/>
        <dbReference type="ChEBI" id="CHEBI:58855"/>
        <dbReference type="ChEBI" id="CHEBI:65296"/>
        <dbReference type="EC" id="1.4.3.4"/>
    </reaction>
</comment>
<sequence>MESYDCDVVVIGGGLAGLSCALYLAEKDKGLKVIVLEAKDRIGGRTLTEQLNAADGTKDFWDLGGEWVGRPQPHLQQLLHKFHLDTFNPVKSHGGTPVTPVPQLSIQARLDIAQFTWKLQRMRKRLASMDIRSSVEAVTWDGVTFESFCEENLWSQDSKDLIESACRCMFGLATGEMTLLYFLMYVQSAGGMEIFSKPIEFSGRECRVKGGVQQLASHMVQKIGKKNIKLNQVVSHIVQANDRVRIVTTSRVQISCSRVVLAIPPHHAASINVSPPLPSTKLALLKSVPLAFLVKFAITFEEPFWVTDSAGGKCYGFQSVVEDEERGPVGIVYDATSARGNPALAGFISSSEGFEEEPKRRKAAILDLLEDVVGPGVRNVVDFRQRDWSKEPYNGGCFLKSLMPGTTKYFNNVLRESVDRIHFSGTETATVWCGFMNGAIQSGYRAAAEVLYHLRPHIIASPDPEPESTRDNEAILFPGDPPSSPMKRAAYIALGAGIASLIFLLFTSDRVPKSRFVNSIRLVFDR</sequence>
<name>A0AAN9C0F3_9CAEN</name>
<accession>A0AAN9C0F3</accession>
<dbReference type="GO" id="GO:0008131">
    <property type="term" value="F:primary methylamine oxidase activity"/>
    <property type="evidence" value="ECO:0007669"/>
    <property type="project" value="UniProtKB-ARBA"/>
</dbReference>
<keyword evidence="4 7" id="KW-0560">Oxidoreductase</keyword>
<comment type="caution">
    <text evidence="9">The sequence shown here is derived from an EMBL/GenBank/DDBJ whole genome shotgun (WGS) entry which is preliminary data.</text>
</comment>
<reference evidence="9 10" key="1">
    <citation type="submission" date="2024-02" db="EMBL/GenBank/DDBJ databases">
        <title>Chromosome-scale genome assembly of the rough periwinkle Littorina saxatilis.</title>
        <authorList>
            <person name="De Jode A."/>
            <person name="Faria R."/>
            <person name="Formenti G."/>
            <person name="Sims Y."/>
            <person name="Smith T.P."/>
            <person name="Tracey A."/>
            <person name="Wood J.M.D."/>
            <person name="Zagrodzka Z.B."/>
            <person name="Johannesson K."/>
            <person name="Butlin R.K."/>
            <person name="Leder E.H."/>
        </authorList>
    </citation>
    <scope>NUCLEOTIDE SEQUENCE [LARGE SCALE GENOMIC DNA]</scope>
    <source>
        <strain evidence="9">Snail1</strain>
        <tissue evidence="9">Muscle</tissue>
    </source>
</reference>
<gene>
    <name evidence="9" type="ORF">V1264_011958</name>
</gene>
<dbReference type="Gene3D" id="3.50.50.60">
    <property type="entry name" value="FAD/NAD(P)-binding domain"/>
    <property type="match status" value="1"/>
</dbReference>
<comment type="similarity">
    <text evidence="3 7">Belongs to the flavin monoamine oxidase family.</text>
</comment>
<dbReference type="InterPro" id="IPR050703">
    <property type="entry name" value="Flavin_MAO"/>
</dbReference>
<dbReference type="SUPFAM" id="SSF51905">
    <property type="entry name" value="FAD/NAD(P)-binding domain"/>
    <property type="match status" value="1"/>
</dbReference>
<dbReference type="EC" id="1.4.3.-" evidence="7"/>
<proteinExistence type="inferred from homology"/>
<dbReference type="InterPro" id="IPR002937">
    <property type="entry name" value="Amino_oxidase"/>
</dbReference>
<feature type="binding site" evidence="6">
    <location>
        <position position="427"/>
    </location>
    <ligand>
        <name>FAD</name>
        <dbReference type="ChEBI" id="CHEBI:57692"/>
    </ligand>
</feature>